<dbReference type="InterPro" id="IPR021796">
    <property type="entry name" value="Tll0287-like_dom"/>
</dbReference>
<evidence type="ECO:0000259" key="2">
    <source>
        <dbReference type="Pfam" id="PF11845"/>
    </source>
</evidence>
<accession>A0A5B8XXN4</accession>
<gene>
    <name evidence="3" type="ORF">FRD01_23605</name>
</gene>
<sequence length="215" mass="23192">MRYLFVALGLLFVGCEKKEAARESETTQTQEVVEEAPEAKPAQPKEEAKWVETPMVPEGQRRQVAIATEAQRQLATQLMQKLNAAIAEGGPSAGVEVCSTVAPEIATSVGEANGVKIGRTSAKLRNPKNTAPEWMVSVLEEEKNTRRFFSHPDGTLGVATPIPMAELCVQCHGPAEGISAEVKEALGAAYPEDEATGYKPGDTRGWFWIEVPAES</sequence>
<dbReference type="PROSITE" id="PS51257">
    <property type="entry name" value="PROKAR_LIPOPROTEIN"/>
    <property type="match status" value="1"/>
</dbReference>
<proteinExistence type="predicted"/>
<dbReference type="KEGG" id="bbae:FRD01_23605"/>
<feature type="region of interest" description="Disordered" evidence="1">
    <location>
        <begin position="21"/>
        <end position="48"/>
    </location>
</feature>
<evidence type="ECO:0000256" key="1">
    <source>
        <dbReference type="SAM" id="MobiDB-lite"/>
    </source>
</evidence>
<protein>
    <submittedName>
        <fullName evidence="3">DUF3365 domain-containing protein</fullName>
    </submittedName>
</protein>
<organism evidence="3 4">
    <name type="scientific">Microvenator marinus</name>
    <dbReference type="NCBI Taxonomy" id="2600177"/>
    <lineage>
        <taxon>Bacteria</taxon>
        <taxon>Deltaproteobacteria</taxon>
        <taxon>Bradymonadales</taxon>
        <taxon>Microvenatoraceae</taxon>
        <taxon>Microvenator</taxon>
    </lineage>
</organism>
<keyword evidence="4" id="KW-1185">Reference proteome</keyword>
<dbReference type="RefSeq" id="WP_146963612.1">
    <property type="nucleotide sequence ID" value="NZ_CP042467.1"/>
</dbReference>
<reference evidence="3 4" key="1">
    <citation type="submission" date="2019-08" db="EMBL/GenBank/DDBJ databases">
        <authorList>
            <person name="Liang Q."/>
        </authorList>
    </citation>
    <scope>NUCLEOTIDE SEQUENCE [LARGE SCALE GENOMIC DNA]</scope>
    <source>
        <strain evidence="3 4">V1718</strain>
    </source>
</reference>
<dbReference type="AlphaFoldDB" id="A0A5B8XXN4"/>
<dbReference type="EMBL" id="CP042467">
    <property type="protein sequence ID" value="QED30164.1"/>
    <property type="molecule type" value="Genomic_DNA"/>
</dbReference>
<dbReference type="Proteomes" id="UP000321595">
    <property type="component" value="Chromosome"/>
</dbReference>
<name>A0A5B8XXN4_9DELT</name>
<evidence type="ECO:0000313" key="4">
    <source>
        <dbReference type="Proteomes" id="UP000321595"/>
    </source>
</evidence>
<feature type="domain" description="Tll0287-like" evidence="2">
    <location>
        <begin position="68"/>
        <end position="212"/>
    </location>
</feature>
<dbReference type="OrthoDB" id="9797588at2"/>
<dbReference type="Pfam" id="PF11845">
    <property type="entry name" value="Tll0287-like"/>
    <property type="match status" value="1"/>
</dbReference>
<evidence type="ECO:0000313" key="3">
    <source>
        <dbReference type="EMBL" id="QED30164.1"/>
    </source>
</evidence>